<protein>
    <submittedName>
        <fullName evidence="1">Uncharacterized protein</fullName>
    </submittedName>
</protein>
<accession>U5LAG0</accession>
<proteinExistence type="predicted"/>
<dbReference type="AlphaFoldDB" id="U5LAG0"/>
<keyword evidence="2" id="KW-1185">Reference proteome</keyword>
<organism evidence="1 2">
    <name type="scientific">Bacillus infantis NRRL B-14911</name>
    <dbReference type="NCBI Taxonomy" id="1367477"/>
    <lineage>
        <taxon>Bacteria</taxon>
        <taxon>Bacillati</taxon>
        <taxon>Bacillota</taxon>
        <taxon>Bacilli</taxon>
        <taxon>Bacillales</taxon>
        <taxon>Bacillaceae</taxon>
        <taxon>Bacillus</taxon>
    </lineage>
</organism>
<evidence type="ECO:0000313" key="1">
    <source>
        <dbReference type="EMBL" id="AGX04393.1"/>
    </source>
</evidence>
<dbReference type="STRING" id="1367477.N288_12440"/>
<dbReference type="Proteomes" id="UP000017805">
    <property type="component" value="Chromosome"/>
</dbReference>
<evidence type="ECO:0000313" key="2">
    <source>
        <dbReference type="Proteomes" id="UP000017805"/>
    </source>
</evidence>
<dbReference type="PATRIC" id="fig|1367477.3.peg.2428"/>
<name>U5LAG0_9BACI</name>
<dbReference type="EMBL" id="CP006643">
    <property type="protein sequence ID" value="AGX04393.1"/>
    <property type="molecule type" value="Genomic_DNA"/>
</dbReference>
<reference evidence="1 2" key="1">
    <citation type="submission" date="2013-07" db="EMBL/GenBank/DDBJ databases">
        <title>Complete genome sequence of Bacillus infantis NRRL B-14911 that has potential to induce cardiac disease by antigenic mimicry.</title>
        <authorList>
            <person name="Massilamany C."/>
            <person name="Smith T.P.L."/>
            <person name="Loy J.D."/>
            <person name="Barletta R."/>
            <person name="Reddy J."/>
        </authorList>
    </citation>
    <scope>NUCLEOTIDE SEQUENCE [LARGE SCALE GENOMIC DNA]</scope>
    <source>
        <strain evidence="1 2">NRRL B-14911</strain>
    </source>
</reference>
<sequence length="41" mass="4588">MGRIQKKIYCYSALMKKAGIISEEEYQKIIEGCCGGKRSSS</sequence>
<dbReference type="HOGENOM" id="CLU_3265747_0_0_9"/>
<gene>
    <name evidence="1" type="ORF">N288_12440</name>
</gene>
<dbReference type="KEGG" id="bif:N288_12440"/>